<keyword evidence="3" id="KW-0645">Protease</keyword>
<dbReference type="InterPro" id="IPR014346">
    <property type="entry name" value="Prenyl_protease-related"/>
</dbReference>
<dbReference type="GO" id="GO:0006508">
    <property type="term" value="P:proteolysis"/>
    <property type="evidence" value="ECO:0007669"/>
    <property type="project" value="UniProtKB-KW"/>
</dbReference>
<protein>
    <submittedName>
        <fullName evidence="3">CAAX prenyl protease-related protein</fullName>
    </submittedName>
</protein>
<name>A0A937VZI3_UNCTE</name>
<feature type="transmembrane region" description="Helical" evidence="1">
    <location>
        <begin position="12"/>
        <end position="29"/>
    </location>
</feature>
<dbReference type="GO" id="GO:0004175">
    <property type="term" value="F:endopeptidase activity"/>
    <property type="evidence" value="ECO:0007669"/>
    <property type="project" value="UniProtKB-ARBA"/>
</dbReference>
<keyword evidence="1" id="KW-0472">Membrane</keyword>
<dbReference type="NCBIfam" id="TIGR03008">
    <property type="entry name" value="pepcterm_CAAX"/>
    <property type="match status" value="1"/>
</dbReference>
<feature type="transmembrane region" description="Helical" evidence="1">
    <location>
        <begin position="179"/>
        <end position="209"/>
    </location>
</feature>
<reference evidence="3" key="1">
    <citation type="submission" date="2019-03" db="EMBL/GenBank/DDBJ databases">
        <title>Lake Tanganyika Metagenome-Assembled Genomes (MAGs).</title>
        <authorList>
            <person name="Tran P."/>
        </authorList>
    </citation>
    <scope>NUCLEOTIDE SEQUENCE</scope>
    <source>
        <strain evidence="3">K_DeepCast_65m_m2_066</strain>
    </source>
</reference>
<keyword evidence="1" id="KW-1133">Transmembrane helix</keyword>
<dbReference type="AlphaFoldDB" id="A0A937VZI3"/>
<evidence type="ECO:0000256" key="1">
    <source>
        <dbReference type="SAM" id="Phobius"/>
    </source>
</evidence>
<evidence type="ECO:0000259" key="2">
    <source>
        <dbReference type="Pfam" id="PF02517"/>
    </source>
</evidence>
<accession>A0A937VZI3</accession>
<dbReference type="GO" id="GO:0080120">
    <property type="term" value="P:CAAX-box protein maturation"/>
    <property type="evidence" value="ECO:0007669"/>
    <property type="project" value="UniProtKB-ARBA"/>
</dbReference>
<proteinExistence type="predicted"/>
<evidence type="ECO:0000313" key="3">
    <source>
        <dbReference type="EMBL" id="MBM3223986.1"/>
    </source>
</evidence>
<sequence length="243" mass="27389">MSCVRNPGMWPRILPFVLYMGFIVLESILQSASTWLPPLAARGALLPLWLYPVKTVVVLGAIVVCWRYYDELHERLWVSAAEAALAIGAGVLVYLAWVRMDWPWATMGTVSGYNPWQAGTAFGGVLAAIRLFGASIVVPVMEELFWRSFLVRFVITLYPEKVPGVTAEFTSVRLGTFTWISFIATVLLFGSEHALWLAGIMAGVVYNLLLYTTRRLWPCVIAHGVTNLLLGIHVLWTQEWQWW</sequence>
<keyword evidence="3" id="KW-0378">Hydrolase</keyword>
<gene>
    <name evidence="3" type="ORF">FJZ47_09320</name>
</gene>
<dbReference type="EMBL" id="VGLS01000237">
    <property type="protein sequence ID" value="MBM3223986.1"/>
    <property type="molecule type" value="Genomic_DNA"/>
</dbReference>
<feature type="transmembrane region" description="Helical" evidence="1">
    <location>
        <begin position="216"/>
        <end position="236"/>
    </location>
</feature>
<dbReference type="Proteomes" id="UP000712673">
    <property type="component" value="Unassembled WGS sequence"/>
</dbReference>
<feature type="transmembrane region" description="Helical" evidence="1">
    <location>
        <begin position="117"/>
        <end position="137"/>
    </location>
</feature>
<comment type="caution">
    <text evidence="3">The sequence shown here is derived from an EMBL/GenBank/DDBJ whole genome shotgun (WGS) entry which is preliminary data.</text>
</comment>
<feature type="transmembrane region" description="Helical" evidence="1">
    <location>
        <begin position="76"/>
        <end position="97"/>
    </location>
</feature>
<organism evidence="3 4">
    <name type="scientific">Tectimicrobiota bacterium</name>
    <dbReference type="NCBI Taxonomy" id="2528274"/>
    <lineage>
        <taxon>Bacteria</taxon>
        <taxon>Pseudomonadati</taxon>
        <taxon>Nitrospinota/Tectimicrobiota group</taxon>
        <taxon>Candidatus Tectimicrobiota</taxon>
    </lineage>
</organism>
<keyword evidence="1" id="KW-0812">Transmembrane</keyword>
<evidence type="ECO:0000313" key="4">
    <source>
        <dbReference type="Proteomes" id="UP000712673"/>
    </source>
</evidence>
<feature type="domain" description="CAAX prenyl protease 2/Lysostaphin resistance protein A-like" evidence="2">
    <location>
        <begin position="128"/>
        <end position="229"/>
    </location>
</feature>
<feature type="transmembrane region" description="Helical" evidence="1">
    <location>
        <begin position="49"/>
        <end position="69"/>
    </location>
</feature>
<dbReference type="Pfam" id="PF02517">
    <property type="entry name" value="Rce1-like"/>
    <property type="match status" value="1"/>
</dbReference>
<dbReference type="InterPro" id="IPR003675">
    <property type="entry name" value="Rce1/LyrA-like_dom"/>
</dbReference>